<proteinExistence type="predicted"/>
<comment type="caution">
    <text evidence="2">The sequence shown here is derived from an EMBL/GenBank/DDBJ whole genome shotgun (WGS) entry which is preliminary data.</text>
</comment>
<geneLocation type="mitochondrion" evidence="2"/>
<organism evidence="2">
    <name type="scientific">Picea glauca</name>
    <name type="common">White spruce</name>
    <name type="synonym">Pinus glauca</name>
    <dbReference type="NCBI Taxonomy" id="3330"/>
    <lineage>
        <taxon>Eukaryota</taxon>
        <taxon>Viridiplantae</taxon>
        <taxon>Streptophyta</taxon>
        <taxon>Embryophyta</taxon>
        <taxon>Tracheophyta</taxon>
        <taxon>Spermatophyta</taxon>
        <taxon>Pinopsida</taxon>
        <taxon>Pinidae</taxon>
        <taxon>Conifers I</taxon>
        <taxon>Pinales</taxon>
        <taxon>Pinaceae</taxon>
        <taxon>Picea</taxon>
    </lineage>
</organism>
<sequence>MHAMYNAYLRQFTMVNLNNAKVASQARAIPIGPVPFSPGTLVPFFLIPFFPASFTFRLRSILPSFQLLSLKPSSPSHNTPLNITPYPGDRGSSPSHSFIEPTYAKDEVQPSRHA</sequence>
<gene>
    <name evidence="2" type="ORF">ABT39_MTgene4436</name>
</gene>
<feature type="region of interest" description="Disordered" evidence="1">
    <location>
        <begin position="70"/>
        <end position="114"/>
    </location>
</feature>
<feature type="compositionally biased region" description="Basic and acidic residues" evidence="1">
    <location>
        <begin position="103"/>
        <end position="114"/>
    </location>
</feature>
<protein>
    <submittedName>
        <fullName evidence="2">Uncharacterized protein</fullName>
    </submittedName>
</protein>
<dbReference type="EMBL" id="LKAM01000005">
    <property type="protein sequence ID" value="KUM48421.1"/>
    <property type="molecule type" value="Genomic_DNA"/>
</dbReference>
<keyword evidence="2" id="KW-0496">Mitochondrion</keyword>
<evidence type="ECO:0000256" key="1">
    <source>
        <dbReference type="SAM" id="MobiDB-lite"/>
    </source>
</evidence>
<name>A0A101LZU5_PICGL</name>
<dbReference type="AlphaFoldDB" id="A0A101LZU5"/>
<reference evidence="2" key="1">
    <citation type="journal article" date="2015" name="Genome Biol. Evol.">
        <title>Organellar Genomes of White Spruce (Picea glauca): Assembly and Annotation.</title>
        <authorList>
            <person name="Jackman S.D."/>
            <person name="Warren R.L."/>
            <person name="Gibb E.A."/>
            <person name="Vandervalk B.P."/>
            <person name="Mohamadi H."/>
            <person name="Chu J."/>
            <person name="Raymond A."/>
            <person name="Pleasance S."/>
            <person name="Coope R."/>
            <person name="Wildung M.R."/>
            <person name="Ritland C.E."/>
            <person name="Bousquet J."/>
            <person name="Jones S.J."/>
            <person name="Bohlmann J."/>
            <person name="Birol I."/>
        </authorList>
    </citation>
    <scope>NUCLEOTIDE SEQUENCE [LARGE SCALE GENOMIC DNA]</scope>
    <source>
        <tissue evidence="2">Flushing bud</tissue>
    </source>
</reference>
<feature type="compositionally biased region" description="Polar residues" evidence="1">
    <location>
        <begin position="71"/>
        <end position="82"/>
    </location>
</feature>
<accession>A0A101LZU5</accession>
<evidence type="ECO:0000313" key="2">
    <source>
        <dbReference type="EMBL" id="KUM48421.1"/>
    </source>
</evidence>